<feature type="signal peptide" evidence="11">
    <location>
        <begin position="1"/>
        <end position="20"/>
    </location>
</feature>
<dbReference type="InterPro" id="IPR035979">
    <property type="entry name" value="RBD_domain_sf"/>
</dbReference>
<keyword evidence="10" id="KW-0694">RNA-binding</keyword>
<keyword evidence="14" id="KW-1185">Reference proteome</keyword>
<keyword evidence="10" id="KW-0507">mRNA processing</keyword>
<evidence type="ECO:0000256" key="11">
    <source>
        <dbReference type="SAM" id="SignalP"/>
    </source>
</evidence>
<reference evidence="13 14" key="1">
    <citation type="submission" date="2019-03" db="EMBL/GenBank/DDBJ databases">
        <title>Sequencing 23 genomes of Wallemia ichthyophaga.</title>
        <authorList>
            <person name="Gostincar C."/>
        </authorList>
    </citation>
    <scope>NUCLEOTIDE SEQUENCE [LARGE SCALE GENOMIC DNA]</scope>
    <source>
        <strain evidence="13 14">EXF-5753</strain>
    </source>
</reference>
<dbReference type="SUPFAM" id="SSF52540">
    <property type="entry name" value="P-loop containing nucleoside triphosphate hydrolases"/>
    <property type="match status" value="1"/>
</dbReference>
<dbReference type="GO" id="GO:0005743">
    <property type="term" value="C:mitochondrial inner membrane"/>
    <property type="evidence" value="ECO:0007669"/>
    <property type="project" value="UniProtKB-SubCell"/>
</dbReference>
<proteinExistence type="inferred from homology"/>
<evidence type="ECO:0000313" key="13">
    <source>
        <dbReference type="EMBL" id="TIA91111.1"/>
    </source>
</evidence>
<dbReference type="OrthoDB" id="10267654at2759"/>
<accession>A0A4T0FRG6</accession>
<dbReference type="InterPro" id="IPR039627">
    <property type="entry name" value="Yme2_C"/>
</dbReference>
<sequence>MKLSLLVLTAVASAVPLTRRQETDVSVSDIDKFRDAKDSLPESGVYRLDIVPGRKEGESSIELVPDEDGSIVVQNNESDGISKHGNGTAVVDSHTEEHHDEYGRFDPRYAYSLLREHSLLDYLKSRLNESGVQVQSVESRLREGGAFVTVSDTAALSTASLRNQLVDSGSLRKATLLNTDVFPVLGSPFNEDMDRYPSAQLKVQFEGSALSQEELYNIFRRYGRIMEIDSEKDGASVTFHSTSASTAARSCVHGFITDTGTKLKLTYQPRVAKHFYKDWLVSHPRIVAPLLVFLLGAVSYVVFDPVREYAIKSKIMHTFSLDAVKKKWLIFGDSNSKAVNDGVVASDIQERKEAYESANIWLNESPSTFVTLTGARGSGKGSLLKTLTRDRQVLTIDCAEVCKAENDAQLVTELADQTGYWPIFGFLSSVSNLLDLASVGLIGTKAGFATPLEDQLKQILSITTKAIEKANASKFASSKSQHDQLKLGLKQAAEDEVRRSSHSFSHDGRLDCLAGNGIMSELGVGQETDDIDEEVLSLTLKRLEGLNKHDYDEEKEKIKSIPVVVIKNFDFKGADRDVLFDVLSSWASNLVLAKLAQVVFVSDNVSSNKRLAKALPNKPLNSISLSDADMKNSVRFVESRLANVTLTRDDKKLVELIGGRVEDLEDLVRKVRSGLSIQEAINQIVITSASELRQNILAKNEYGWTPEQAWSVIKSLSKEEKVSYASTLIDWPFKGSEGALQALEQHDLITINHKNGRPSSIVSGKPIYRTAFKQLVNDTPYRALLDVTSNKLKREYKESQIRKWETELLDLKNIGIDDASFMSSFKSPTATQLRAEYLLRQIFLAQSSVNKIEKESEKLKKLM</sequence>
<feature type="domain" description="Mitochondrial escape protein 2 C-terminal" evidence="12">
    <location>
        <begin position="351"/>
        <end position="814"/>
    </location>
</feature>
<comment type="caution">
    <text evidence="13">The sequence shown here is derived from an EMBL/GenBank/DDBJ whole genome shotgun (WGS) entry which is preliminary data.</text>
</comment>
<protein>
    <recommendedName>
        <fullName evidence="3 10">Mitochondrial escape protein 2</fullName>
    </recommendedName>
</protein>
<dbReference type="PANTHER" id="PTHR32198:SF2">
    <property type="entry name" value="MITOCHONDRIAL ESCAPE PROTEIN 2"/>
    <property type="match status" value="1"/>
</dbReference>
<gene>
    <name evidence="13" type="ORF">E3P99_01280</name>
</gene>
<dbReference type="GO" id="GO:0003723">
    <property type="term" value="F:RNA binding"/>
    <property type="evidence" value="ECO:0007669"/>
    <property type="project" value="UniProtKB-UniRule"/>
</dbReference>
<dbReference type="InterPro" id="IPR027417">
    <property type="entry name" value="P-loop_NTPase"/>
</dbReference>
<comment type="subcellular location">
    <subcellularLocation>
        <location evidence="1 10">Mitochondrion inner membrane</location>
        <topology evidence="1 10">Single-pass membrane protein</topology>
    </subcellularLocation>
</comment>
<name>A0A4T0FRG6_9BASI</name>
<evidence type="ECO:0000259" key="12">
    <source>
        <dbReference type="Pfam" id="PF10443"/>
    </source>
</evidence>
<evidence type="ECO:0000256" key="10">
    <source>
        <dbReference type="RuleBase" id="RU367108"/>
    </source>
</evidence>
<evidence type="ECO:0000256" key="6">
    <source>
        <dbReference type="ARBA" id="ARBA00022989"/>
    </source>
</evidence>
<keyword evidence="7 10" id="KW-0496">Mitochondrion</keyword>
<evidence type="ECO:0000256" key="5">
    <source>
        <dbReference type="ARBA" id="ARBA00022792"/>
    </source>
</evidence>
<keyword evidence="5 10" id="KW-0999">Mitochondrion inner membrane</keyword>
<dbReference type="GO" id="GO:0006397">
    <property type="term" value="P:mRNA processing"/>
    <property type="evidence" value="ECO:0007669"/>
    <property type="project" value="UniProtKB-UniRule"/>
</dbReference>
<evidence type="ECO:0000256" key="7">
    <source>
        <dbReference type="ARBA" id="ARBA00023128"/>
    </source>
</evidence>
<evidence type="ECO:0000256" key="2">
    <source>
        <dbReference type="ARBA" id="ARBA00010320"/>
    </source>
</evidence>
<dbReference type="InterPro" id="IPR018850">
    <property type="entry name" value="Mt_escape_2_C"/>
</dbReference>
<dbReference type="PANTHER" id="PTHR32198">
    <property type="entry name" value="MITOCHONDRIAL ESCAPE PROTEIN 2"/>
    <property type="match status" value="1"/>
</dbReference>
<evidence type="ECO:0000256" key="3">
    <source>
        <dbReference type="ARBA" id="ARBA00020222"/>
    </source>
</evidence>
<evidence type="ECO:0000256" key="8">
    <source>
        <dbReference type="ARBA" id="ARBA00023136"/>
    </source>
</evidence>
<keyword evidence="11" id="KW-0732">Signal</keyword>
<dbReference type="AlphaFoldDB" id="A0A4T0FRG6"/>
<evidence type="ECO:0000256" key="9">
    <source>
        <dbReference type="ARBA" id="ARBA00025276"/>
    </source>
</evidence>
<evidence type="ECO:0000313" key="14">
    <source>
        <dbReference type="Proteomes" id="UP000310189"/>
    </source>
</evidence>
<dbReference type="Pfam" id="PF10443">
    <property type="entry name" value="RNA12"/>
    <property type="match status" value="1"/>
</dbReference>
<dbReference type="EMBL" id="SPNW01000014">
    <property type="protein sequence ID" value="TIA91111.1"/>
    <property type="molecule type" value="Genomic_DNA"/>
</dbReference>
<keyword evidence="6" id="KW-1133">Transmembrane helix</keyword>
<evidence type="ECO:0000256" key="1">
    <source>
        <dbReference type="ARBA" id="ARBA00004434"/>
    </source>
</evidence>
<dbReference type="SUPFAM" id="SSF54928">
    <property type="entry name" value="RNA-binding domain, RBD"/>
    <property type="match status" value="1"/>
</dbReference>
<organism evidence="13 14">
    <name type="scientific">Wallemia hederae</name>
    <dbReference type="NCBI Taxonomy" id="1540922"/>
    <lineage>
        <taxon>Eukaryota</taxon>
        <taxon>Fungi</taxon>
        <taxon>Dikarya</taxon>
        <taxon>Basidiomycota</taxon>
        <taxon>Wallemiomycotina</taxon>
        <taxon>Wallemiomycetes</taxon>
        <taxon>Wallemiales</taxon>
        <taxon>Wallemiaceae</taxon>
        <taxon>Wallemia</taxon>
    </lineage>
</organism>
<evidence type="ECO:0000256" key="4">
    <source>
        <dbReference type="ARBA" id="ARBA00022692"/>
    </source>
</evidence>
<feature type="chain" id="PRO_5020265826" description="Mitochondrial escape protein 2" evidence="11">
    <location>
        <begin position="21"/>
        <end position="863"/>
    </location>
</feature>
<keyword evidence="8" id="KW-0472">Membrane</keyword>
<comment type="similarity">
    <text evidence="2 10">Belongs to the YME2 family.</text>
</comment>
<comment type="function">
    <text evidence="9 10">Plays a role in maintaining the mitochondrial genome and in controlling the mtDNA escape. Involved in the regulation of mtDNA nucleotide structure and number. May have a dispensable role in early maturation of pre-rRNA.</text>
</comment>
<dbReference type="Proteomes" id="UP000310189">
    <property type="component" value="Unassembled WGS sequence"/>
</dbReference>
<keyword evidence="4" id="KW-0812">Transmembrane</keyword>